<evidence type="ECO:0000256" key="6">
    <source>
        <dbReference type="ARBA" id="ARBA00023296"/>
    </source>
</evidence>
<evidence type="ECO:0000256" key="7">
    <source>
        <dbReference type="ARBA" id="ARBA00035110"/>
    </source>
</evidence>
<evidence type="ECO:0000313" key="9">
    <source>
        <dbReference type="Proteomes" id="UP001059755"/>
    </source>
</evidence>
<keyword evidence="5" id="KW-1175">Viral attachment to host cell pilus</keyword>
<evidence type="ECO:0000256" key="4">
    <source>
        <dbReference type="ARBA" id="ARBA00022844"/>
    </source>
</evidence>
<protein>
    <submittedName>
        <fullName evidence="8">Maturation protein</fullName>
    </submittedName>
</protein>
<dbReference type="InterPro" id="IPR005563">
    <property type="entry name" value="A_protein"/>
</dbReference>
<reference evidence="8" key="1">
    <citation type="submission" date="2021-05" db="EMBL/GenBank/DDBJ databases">
        <authorList>
            <person name="Chen Y.-M."/>
            <person name="Zhang Y.-Z."/>
        </authorList>
    </citation>
    <scope>NUCLEOTIDE SEQUENCE</scope>
    <source>
        <strain evidence="8">171-k141_256147</strain>
    </source>
</reference>
<evidence type="ECO:0000256" key="2">
    <source>
        <dbReference type="ARBA" id="ARBA00022581"/>
    </source>
</evidence>
<evidence type="ECO:0000256" key="3">
    <source>
        <dbReference type="ARBA" id="ARBA00022804"/>
    </source>
</evidence>
<accession>A0ABY3ST53</accession>
<name>A0ABY3ST53_9VIRU</name>
<evidence type="ECO:0000256" key="5">
    <source>
        <dbReference type="ARBA" id="ARBA00023104"/>
    </source>
</evidence>
<keyword evidence="2" id="KW-0945">Host-virus interaction</keyword>
<sequence length="397" mass="45262">MLLMTERTRTRLTYPGSGRRRRMVAGDWIIDDTFAQSDNLSARTYEQCIDVNDSKGLDHPLDITFRDNRGLSLLNGRRTVGTAAQEYTNYVPSGQKTLLAHPSSSIPSIGASALTLRARTNPSREEVSLPVFIAELKDLPGMLKDTWRLKVVLRNAFRKGFVSKSRIASGHYLAYQFGWKPMISDIQKMFQFQAEVDRRNDELNRLYSSSGLKRRLKLYSEILTDEDSDVTIDSSLGILIRVRKIRVTKIERWGTIRWRPTAVPPVSSRQDLGRLARKLVFGLNHRGLDAAQAWELIPWSWLIDWFGNFDEWLQAHRNDIPAEPTGPCNIMTRTTTYETWQRIDGFQTSITGASGVRSLETKQRSQSSGSLSVTLPYLSGRQWSILGALNLQRLRVR</sequence>
<proteinExistence type="inferred from homology"/>
<reference evidence="8" key="2">
    <citation type="journal article" date="2022" name="Nat. Microbiol.">
        <title>RNA viromes from terrestrial sites across China expand environmental viral diversity.</title>
        <authorList>
            <person name="Chiapello M."/>
            <person name="Rodriguez-Romero J."/>
            <person name="Ayllon M.A."/>
            <person name="Turina M."/>
        </authorList>
    </citation>
    <scope>NUCLEOTIDE SEQUENCE</scope>
    <source>
        <strain evidence="8">171-k141_256147</strain>
    </source>
</reference>
<comment type="similarity">
    <text evidence="7">Belongs to the Leviviricetes maturation protein family.</text>
</comment>
<evidence type="ECO:0000313" key="8">
    <source>
        <dbReference type="EMBL" id="UJQ85320.1"/>
    </source>
</evidence>
<keyword evidence="3" id="KW-1161">Viral attachment to host cell</keyword>
<dbReference type="EMBL" id="MZ679625">
    <property type="protein sequence ID" value="UJQ85320.1"/>
    <property type="molecule type" value="Genomic_RNA"/>
</dbReference>
<organism evidence="8 9">
    <name type="scientific">Leviviridae sp</name>
    <dbReference type="NCBI Taxonomy" id="2027243"/>
    <lineage>
        <taxon>Viruses</taxon>
        <taxon>Riboviria</taxon>
        <taxon>Orthornavirae</taxon>
        <taxon>Lenarviricota</taxon>
        <taxon>Leviviricetes</taxon>
        <taxon>Norzivirales</taxon>
        <taxon>Fiersviridae</taxon>
    </lineage>
</organism>
<dbReference type="Proteomes" id="UP001059755">
    <property type="component" value="Segment"/>
</dbReference>
<keyword evidence="4" id="KW-0946">Virion</keyword>
<keyword evidence="6" id="KW-1160">Virus entry into host cell</keyword>
<comment type="subcellular location">
    <subcellularLocation>
        <location evidence="1">Virion</location>
    </subcellularLocation>
</comment>
<evidence type="ECO:0000256" key="1">
    <source>
        <dbReference type="ARBA" id="ARBA00004328"/>
    </source>
</evidence>
<keyword evidence="9" id="KW-1185">Reference proteome</keyword>
<dbReference type="Pfam" id="PF03863">
    <property type="entry name" value="Phage_mat-A"/>
    <property type="match status" value="1"/>
</dbReference>